<feature type="signal peptide" evidence="1">
    <location>
        <begin position="1"/>
        <end position="25"/>
    </location>
</feature>
<feature type="chain" id="PRO_5019477133" evidence="1">
    <location>
        <begin position="26"/>
        <end position="387"/>
    </location>
</feature>
<reference evidence="3 4" key="1">
    <citation type="submission" date="2018-08" db="EMBL/GenBank/DDBJ databases">
        <title>Altererythrobacter sp.Ery1 and Ery12, the genome sequencing of novel strains in genus Alterythrobacter.</title>
        <authorList>
            <person name="Cheng H."/>
            <person name="Wu Y.-H."/>
            <person name="Fang C."/>
            <person name="Xu X.-W."/>
        </authorList>
    </citation>
    <scope>NUCLEOTIDE SEQUENCE [LARGE SCALE GENOMIC DNA]</scope>
    <source>
        <strain evidence="3 4">Ery1</strain>
    </source>
</reference>
<evidence type="ECO:0000259" key="2">
    <source>
        <dbReference type="Pfam" id="PF04909"/>
    </source>
</evidence>
<keyword evidence="1" id="KW-0732">Signal</keyword>
<protein>
    <submittedName>
        <fullName evidence="3">Amidohydrolase</fullName>
    </submittedName>
</protein>
<feature type="domain" description="Amidohydrolase-related" evidence="2">
    <location>
        <begin position="122"/>
        <end position="381"/>
    </location>
</feature>
<dbReference type="InterPro" id="IPR006680">
    <property type="entry name" value="Amidohydro-rel"/>
</dbReference>
<dbReference type="Proteomes" id="UP000285092">
    <property type="component" value="Unassembled WGS sequence"/>
</dbReference>
<evidence type="ECO:0000313" key="4">
    <source>
        <dbReference type="Proteomes" id="UP000285092"/>
    </source>
</evidence>
<dbReference type="GO" id="GO:0016787">
    <property type="term" value="F:hydrolase activity"/>
    <property type="evidence" value="ECO:0007669"/>
    <property type="project" value="UniProtKB-KW"/>
</dbReference>
<gene>
    <name evidence="3" type="ORF">D2V04_09960</name>
</gene>
<evidence type="ECO:0000313" key="3">
    <source>
        <dbReference type="EMBL" id="RIV78186.1"/>
    </source>
</evidence>
<keyword evidence="4" id="KW-1185">Reference proteome</keyword>
<evidence type="ECO:0000256" key="1">
    <source>
        <dbReference type="SAM" id="SignalP"/>
    </source>
</evidence>
<dbReference type="OrthoDB" id="1407586at2"/>
<dbReference type="SUPFAM" id="SSF51556">
    <property type="entry name" value="Metallo-dependent hydrolases"/>
    <property type="match status" value="1"/>
</dbReference>
<keyword evidence="3" id="KW-0378">Hydrolase</keyword>
<dbReference type="EMBL" id="QXFK01000016">
    <property type="protein sequence ID" value="RIV78186.1"/>
    <property type="molecule type" value="Genomic_DNA"/>
</dbReference>
<organism evidence="3 4">
    <name type="scientific">Pelagerythrobacter aerophilus</name>
    <dbReference type="NCBI Taxonomy" id="2306995"/>
    <lineage>
        <taxon>Bacteria</taxon>
        <taxon>Pseudomonadati</taxon>
        <taxon>Pseudomonadota</taxon>
        <taxon>Alphaproteobacteria</taxon>
        <taxon>Sphingomonadales</taxon>
        <taxon>Erythrobacteraceae</taxon>
        <taxon>Pelagerythrobacter</taxon>
    </lineage>
</organism>
<name>A0A418NHV5_9SPHN</name>
<comment type="caution">
    <text evidence="3">The sequence shown here is derived from an EMBL/GenBank/DDBJ whole genome shotgun (WGS) entry which is preliminary data.</text>
</comment>
<accession>A0A418NHV5</accession>
<dbReference type="InterPro" id="IPR032466">
    <property type="entry name" value="Metal_Hydrolase"/>
</dbReference>
<dbReference type="AlphaFoldDB" id="A0A418NHV5"/>
<dbReference type="Gene3D" id="3.20.20.140">
    <property type="entry name" value="Metal-dependent hydrolases"/>
    <property type="match status" value="1"/>
</dbReference>
<sequence>MRNPDLKQPLLLAALSITLAGCAPAANGPSAALSGPDIPYTQADFGRIPKIDAHVHANMYDPSFLALVRDNGFQVLSINVDYPDFPSLDGQAEVAHRYFAEDAGLFQFTTTFSMDGFETAGWSSRTNAHIDRELAAGAIGVKVWKNIGMVERNREGELVMLDDPGFDTVMAHIEQRGVPLIAHQAEPYNCWLPLDQMTTENDRLYFQAHPEYHMYLHPEMPSYRQLMDARDRFVEAHPGLTLIGAHLGSIEWSVDELATFLDAHPNAVVDMAARMSNLQYQSNRDRDRVRDFLIKYQDRVLYATDLTLSPLSDAAKAQNPPIDPGADFAQAAEEVWRSDWTYLATPESQYVDTLKADTPGLALPRSVIRKIYYENALRVFPAFAQAS</sequence>
<dbReference type="PROSITE" id="PS51257">
    <property type="entry name" value="PROKAR_LIPOPROTEIN"/>
    <property type="match status" value="1"/>
</dbReference>
<proteinExistence type="predicted"/>
<dbReference type="Pfam" id="PF04909">
    <property type="entry name" value="Amidohydro_2"/>
    <property type="match status" value="1"/>
</dbReference>